<organism evidence="2 3">
    <name type="scientific">Candidatus Entotheonella gemina</name>
    <dbReference type="NCBI Taxonomy" id="1429439"/>
    <lineage>
        <taxon>Bacteria</taxon>
        <taxon>Pseudomonadati</taxon>
        <taxon>Nitrospinota/Tectimicrobiota group</taxon>
        <taxon>Candidatus Tectimicrobiota</taxon>
        <taxon>Candidatus Entotheonellia</taxon>
        <taxon>Candidatus Entotheonellales</taxon>
        <taxon>Candidatus Entotheonellaceae</taxon>
        <taxon>Candidatus Entotheonella</taxon>
    </lineage>
</organism>
<dbReference type="Pfam" id="PF00483">
    <property type="entry name" value="NTP_transferase"/>
    <property type="match status" value="1"/>
</dbReference>
<dbReference type="CDD" id="cd02524">
    <property type="entry name" value="G1P_cytidylyltransferase"/>
    <property type="match status" value="1"/>
</dbReference>
<evidence type="ECO:0000259" key="1">
    <source>
        <dbReference type="Pfam" id="PF00483"/>
    </source>
</evidence>
<dbReference type="PANTHER" id="PTHR47183:SF1">
    <property type="entry name" value="GLUCOSE-1-PHOSPHATE CYTIDYLYLTRANSFERASE"/>
    <property type="match status" value="1"/>
</dbReference>
<evidence type="ECO:0000313" key="2">
    <source>
        <dbReference type="EMBL" id="ETX01720.1"/>
    </source>
</evidence>
<dbReference type="GO" id="GO:0047343">
    <property type="term" value="F:glucose-1-phosphate cytidylyltransferase activity"/>
    <property type="evidence" value="ECO:0007669"/>
    <property type="project" value="InterPro"/>
</dbReference>
<dbReference type="InterPro" id="IPR046981">
    <property type="entry name" value="G1P_cyt_trans"/>
</dbReference>
<proteinExistence type="predicted"/>
<dbReference type="EMBL" id="AZHX01001592">
    <property type="protein sequence ID" value="ETX01720.1"/>
    <property type="molecule type" value="Genomic_DNA"/>
</dbReference>
<comment type="caution">
    <text evidence="2">The sequence shown here is derived from an EMBL/GenBank/DDBJ whole genome shotgun (WGS) entry which is preliminary data.</text>
</comment>
<dbReference type="HOGENOM" id="CLU_029499_10_0_7"/>
<dbReference type="PANTHER" id="PTHR47183">
    <property type="entry name" value="GLUCOSE-1-PHOSPHATE CYTIDYLYLTRANSFERASE-RELATED"/>
    <property type="match status" value="1"/>
</dbReference>
<keyword evidence="2" id="KW-0548">Nucleotidyltransferase</keyword>
<sequence>MKLVILCGGQGTRFREETEFRPKPMIEIGGRPILWHIMKLYTHHNVTDFVLCLGYKGYAIKEFFFNYEMRTKDFTVYLGREGGVKYRSDHEETGWSVTLAETGESALTGARLRRVRKYLDEQTFCLTYGDGVGDINIKELIQFHQSHGKLGTVTGVRPPGRFGELQTQGYKVNAFAEKPQVTEGLINGGFFVFEREFLDRYLDDRDDLSLEREPLQRLAADGELMVWPHQGFWQPMDTYREWKLLEGLWQTGHAPWKVWE</sequence>
<dbReference type="NCBIfam" id="TIGR02623">
    <property type="entry name" value="G1P_cyt_trans"/>
    <property type="match status" value="1"/>
</dbReference>
<dbReference type="InterPro" id="IPR005835">
    <property type="entry name" value="NTP_transferase_dom"/>
</dbReference>
<protein>
    <submittedName>
        <fullName evidence="2">Glucose-1-phosphate cytidylyltransferase</fullName>
    </submittedName>
</protein>
<gene>
    <name evidence="2" type="ORF">ETSY2_36745</name>
</gene>
<reference evidence="2 3" key="1">
    <citation type="journal article" date="2014" name="Nature">
        <title>An environmental bacterial taxon with a large and distinct metabolic repertoire.</title>
        <authorList>
            <person name="Wilson M.C."/>
            <person name="Mori T."/>
            <person name="Ruckert C."/>
            <person name="Uria A.R."/>
            <person name="Helf M.J."/>
            <person name="Takada K."/>
            <person name="Gernert C."/>
            <person name="Steffens U.A."/>
            <person name="Heycke N."/>
            <person name="Schmitt S."/>
            <person name="Rinke C."/>
            <person name="Helfrich E.J."/>
            <person name="Brachmann A.O."/>
            <person name="Gurgui C."/>
            <person name="Wakimoto T."/>
            <person name="Kracht M."/>
            <person name="Crusemann M."/>
            <person name="Hentschel U."/>
            <person name="Abe I."/>
            <person name="Matsunaga S."/>
            <person name="Kalinowski J."/>
            <person name="Takeyama H."/>
            <person name="Piel J."/>
        </authorList>
    </citation>
    <scope>NUCLEOTIDE SEQUENCE [LARGE SCALE GENOMIC DNA]</scope>
    <source>
        <strain evidence="3">TSY2</strain>
    </source>
</reference>
<dbReference type="AlphaFoldDB" id="W4LV00"/>
<dbReference type="SUPFAM" id="SSF53448">
    <property type="entry name" value="Nucleotide-diphospho-sugar transferases"/>
    <property type="match status" value="1"/>
</dbReference>
<dbReference type="GO" id="GO:0009243">
    <property type="term" value="P:O antigen biosynthetic process"/>
    <property type="evidence" value="ECO:0007669"/>
    <property type="project" value="InterPro"/>
</dbReference>
<dbReference type="Gene3D" id="3.90.550.10">
    <property type="entry name" value="Spore Coat Polysaccharide Biosynthesis Protein SpsA, Chain A"/>
    <property type="match status" value="1"/>
</dbReference>
<dbReference type="Proteomes" id="UP000019140">
    <property type="component" value="Unassembled WGS sequence"/>
</dbReference>
<keyword evidence="3" id="KW-1185">Reference proteome</keyword>
<keyword evidence="2" id="KW-0808">Transferase</keyword>
<evidence type="ECO:0000313" key="3">
    <source>
        <dbReference type="Proteomes" id="UP000019140"/>
    </source>
</evidence>
<dbReference type="InterPro" id="IPR013446">
    <property type="entry name" value="G1P_cyt_trans-like"/>
</dbReference>
<feature type="domain" description="Nucleotidyl transferase" evidence="1">
    <location>
        <begin position="4"/>
        <end position="206"/>
    </location>
</feature>
<dbReference type="InterPro" id="IPR029044">
    <property type="entry name" value="Nucleotide-diphossugar_trans"/>
</dbReference>
<name>W4LV00_9BACT</name>
<accession>W4LV00</accession>
<dbReference type="PATRIC" id="fig|1429439.4.peg.6207"/>